<dbReference type="SUPFAM" id="SSF82057">
    <property type="entry name" value="Prokaryotic SH3-related domain"/>
    <property type="match status" value="1"/>
</dbReference>
<name>A0A457ZTN0_LISMN</name>
<gene>
    <name evidence="3" type="ORF">ARY78_16230</name>
    <name evidence="4" type="ORF">F6515_14350</name>
</gene>
<protein>
    <recommendedName>
        <fullName evidence="2">GW domain-containing protein</fullName>
    </recommendedName>
</protein>
<dbReference type="Proteomes" id="UP000489121">
    <property type="component" value="Unassembled WGS sequence"/>
</dbReference>
<comment type="caution">
    <text evidence="3">The sequence shown here is derived from an EMBL/GenBank/DDBJ whole genome shotgun (WGS) entry which is preliminary data.</text>
</comment>
<sequence>MRLNKQCLKNNYLVKILLLVLLVGIFTMSSEQVAQADTRLGTDIYAEGKLGYAYDIYKKPMGSKNNKRIRGTKTDYGKLYRLRSYEKVNNKTSYKAYLNGKFQGYIDTRAFITVKSLDNVTSLILPSFKTNTRNVYAEGKLAYAYDIYNKPIGSKNNKKVRVTRKDYGKTYRIRTVVNNSTHTSYKVYLNGIYQGYIDYRALHKINFIDYTNKNITAYGEYKNRKLGTGIFKIEKESRNDLGSMYQINKNNKKVLVNQSDISVIYKPGMEQKATGLKQVKNPNGYFYSHPTDGASLTNQKVSLYQNRYLNVNAKATVKGETWYRVWINQHDGQRWTNPVLGWAKESNLKNPNDTTNNFKLTFNVEEKTNQQGLTYNEGVYYIAFDLSNVGYPNHSKIIAYDHTGKKLKETSPLPIGHGAELNYYKGKIYASNGGGKDGAKVFVVDFENNRVDDVIDLSQYGTNALATVKDDDTIILHTSVDSNKIHTFTIVDMKGNLKNQFTIENAWVPQGIAYYDGVIYFYTNNLITKINENGKVLGQEYLSLKGESEGIEVNKESGKIIVGYNGNNRVYEQK</sequence>
<feature type="domain" description="GW" evidence="2">
    <location>
        <begin position="277"/>
        <end position="349"/>
    </location>
</feature>
<dbReference type="AlphaFoldDB" id="A0A457ZTN0"/>
<dbReference type="InterPro" id="IPR038200">
    <property type="entry name" value="GW_dom_sf"/>
</dbReference>
<evidence type="ECO:0000313" key="4">
    <source>
        <dbReference type="EMBL" id="ECY9784155.1"/>
    </source>
</evidence>
<evidence type="ECO:0000259" key="2">
    <source>
        <dbReference type="Pfam" id="PF13457"/>
    </source>
</evidence>
<accession>A0A457ZTN0</accession>
<evidence type="ECO:0000313" key="3">
    <source>
        <dbReference type="EMBL" id="EAC5551962.1"/>
    </source>
</evidence>
<dbReference type="InterPro" id="IPR025987">
    <property type="entry name" value="GW_dom"/>
</dbReference>
<evidence type="ECO:0000256" key="1">
    <source>
        <dbReference type="ARBA" id="ARBA00022729"/>
    </source>
</evidence>
<evidence type="ECO:0000313" key="6">
    <source>
        <dbReference type="Proteomes" id="UP000489121"/>
    </source>
</evidence>
<evidence type="ECO:0000313" key="5">
    <source>
        <dbReference type="Proteomes" id="UP000365297"/>
    </source>
</evidence>
<dbReference type="SUPFAM" id="SSF63825">
    <property type="entry name" value="YWTD domain"/>
    <property type="match status" value="1"/>
</dbReference>
<feature type="domain" description="GW" evidence="2">
    <location>
        <begin position="54"/>
        <end position="111"/>
    </location>
</feature>
<reference evidence="3 5" key="1">
    <citation type="submission" date="2018-06" db="EMBL/GenBank/DDBJ databases">
        <authorList>
            <consortium name="GenomeTrakr: Next Generation Sequencing Network for Food Pathogen Tracability"/>
        </authorList>
    </citation>
    <scope>NUCLEOTIDE SEQUENCE [LARGE SCALE GENOMIC DNA]</scope>
    <source>
        <strain evidence="3 5">FDA00007096</strain>
    </source>
</reference>
<reference evidence="4 6" key="2">
    <citation type="submission" date="2019-09" db="EMBL/GenBank/DDBJ databases">
        <authorList>
            <consortium name="PulseNet: The National Subtyping Network for Foodborne Disease Surveillance"/>
            <person name="Tarr C.L."/>
            <person name="Trees E."/>
            <person name="Katz L.S."/>
            <person name="Carleton-Romer H.A."/>
            <person name="Stroika S."/>
            <person name="Kucerova Z."/>
            <person name="Roache K.F."/>
            <person name="Sabol A.L."/>
            <person name="Besser J."/>
            <person name="Gerner-Smidt P."/>
        </authorList>
    </citation>
    <scope>NUCLEOTIDE SEQUENCE [LARGE SCALE GENOMIC DNA]</scope>
    <source>
        <strain evidence="4 6">PNUSAL005692</strain>
    </source>
</reference>
<proteinExistence type="predicted"/>
<dbReference type="Gene3D" id="2.30.30.170">
    <property type="match status" value="1"/>
</dbReference>
<dbReference type="EMBL" id="AALGDA010000074">
    <property type="protein sequence ID" value="ECY9784155.1"/>
    <property type="molecule type" value="Genomic_DNA"/>
</dbReference>
<dbReference type="Proteomes" id="UP000365297">
    <property type="component" value="Unassembled WGS sequence"/>
</dbReference>
<dbReference type="RefSeq" id="WP_031642459.1">
    <property type="nucleotide sequence ID" value="NZ_CP168882.1"/>
</dbReference>
<keyword evidence="1" id="KW-0732">Signal</keyword>
<dbReference type="EMBL" id="AAAIXK010000012">
    <property type="protein sequence ID" value="EAC5551962.1"/>
    <property type="molecule type" value="Genomic_DNA"/>
</dbReference>
<dbReference type="Pfam" id="PF13457">
    <property type="entry name" value="GW"/>
    <property type="match status" value="3"/>
</dbReference>
<feature type="domain" description="GW" evidence="2">
    <location>
        <begin position="144"/>
        <end position="202"/>
    </location>
</feature>
<organism evidence="3 5">
    <name type="scientific">Listeria monocytogenes</name>
    <dbReference type="NCBI Taxonomy" id="1639"/>
    <lineage>
        <taxon>Bacteria</taxon>
        <taxon>Bacillati</taxon>
        <taxon>Bacillota</taxon>
        <taxon>Bacilli</taxon>
        <taxon>Bacillales</taxon>
        <taxon>Listeriaceae</taxon>
        <taxon>Listeria</taxon>
    </lineage>
</organism>